<dbReference type="STRING" id="857340.A0A086TFS0"/>
<comment type="caution">
    <text evidence="2">The sequence shown here is derived from an EMBL/GenBank/DDBJ whole genome shotgun (WGS) entry which is preliminary data.</text>
</comment>
<name>A0A086TFS0_HAPC1</name>
<dbReference type="OrthoDB" id="4157259at2759"/>
<dbReference type="EMBL" id="JPKY01000004">
    <property type="protein sequence ID" value="KFH48202.1"/>
    <property type="molecule type" value="Genomic_DNA"/>
</dbReference>
<keyword evidence="3" id="KW-1185">Reference proteome</keyword>
<evidence type="ECO:0000313" key="2">
    <source>
        <dbReference type="EMBL" id="KFH48202.1"/>
    </source>
</evidence>
<dbReference type="Proteomes" id="UP000029964">
    <property type="component" value="Unassembled WGS sequence"/>
</dbReference>
<gene>
    <name evidence="2" type="ORF">ACRE_008860</name>
</gene>
<feature type="compositionally biased region" description="Polar residues" evidence="1">
    <location>
        <begin position="55"/>
        <end position="65"/>
    </location>
</feature>
<evidence type="ECO:0000313" key="3">
    <source>
        <dbReference type="Proteomes" id="UP000029964"/>
    </source>
</evidence>
<evidence type="ECO:0000256" key="1">
    <source>
        <dbReference type="SAM" id="MobiDB-lite"/>
    </source>
</evidence>
<dbReference type="AlphaFoldDB" id="A0A086TFS0"/>
<protein>
    <submittedName>
        <fullName evidence="2">Uncharacterized protein</fullName>
    </submittedName>
</protein>
<feature type="compositionally biased region" description="Low complexity" evidence="1">
    <location>
        <begin position="18"/>
        <end position="54"/>
    </location>
</feature>
<reference evidence="3" key="1">
    <citation type="journal article" date="2014" name="Genome Announc.">
        <title>Genome sequence and annotation of Acremonium chrysogenum, producer of the beta-lactam antibiotic cephalosporin C.</title>
        <authorList>
            <person name="Terfehr D."/>
            <person name="Dahlmann T.A."/>
            <person name="Specht T."/>
            <person name="Zadra I."/>
            <person name="Kuernsteiner H."/>
            <person name="Kueck U."/>
        </authorList>
    </citation>
    <scope>NUCLEOTIDE SEQUENCE [LARGE SCALE GENOMIC DNA]</scope>
    <source>
        <strain evidence="3">ATCC 11550 / CBS 779.69 / DSM 880 / IAM 14645 / JCM 23072 / IMI 49137</strain>
    </source>
</reference>
<accession>A0A086TFS0</accession>
<organism evidence="2 3">
    <name type="scientific">Hapsidospora chrysogenum (strain ATCC 11550 / CBS 779.69 / DSM 880 / IAM 14645 / JCM 23072 / IMI 49137)</name>
    <name type="common">Acremonium chrysogenum</name>
    <dbReference type="NCBI Taxonomy" id="857340"/>
    <lineage>
        <taxon>Eukaryota</taxon>
        <taxon>Fungi</taxon>
        <taxon>Dikarya</taxon>
        <taxon>Ascomycota</taxon>
        <taxon>Pezizomycotina</taxon>
        <taxon>Sordariomycetes</taxon>
        <taxon>Hypocreomycetidae</taxon>
        <taxon>Hypocreales</taxon>
        <taxon>Bionectriaceae</taxon>
        <taxon>Hapsidospora</taxon>
    </lineage>
</organism>
<proteinExistence type="predicted"/>
<sequence length="140" mass="15043">MASSSIAIPQSYMGTPKGPASCSGSSYSSSPPSSMTSSSPRGLSQQSRRPSLLSTAISKQESTVINIGDPDGPPRLALPGILVGDENTSPRTALIRLTHSLTEIFLPSYVDCDYEPLENRREPVHDILLTDEELKQMLPQ</sequence>
<feature type="region of interest" description="Disordered" evidence="1">
    <location>
        <begin position="1"/>
        <end position="75"/>
    </location>
</feature>
<dbReference type="HOGENOM" id="CLU_096918_0_0_1"/>